<feature type="region of interest" description="Disordered" evidence="1">
    <location>
        <begin position="1"/>
        <end position="20"/>
    </location>
</feature>
<evidence type="ECO:0000313" key="4">
    <source>
        <dbReference type="Proteomes" id="UP001497525"/>
    </source>
</evidence>
<dbReference type="PANTHER" id="PTHR46535">
    <property type="entry name" value="NEDD4-BINDING PROTEIN 2"/>
    <property type="match status" value="1"/>
</dbReference>
<dbReference type="InterPro" id="IPR052772">
    <property type="entry name" value="Endo/PolyKinase_Domain-Protein"/>
</dbReference>
<dbReference type="GO" id="GO:0004519">
    <property type="term" value="F:endonuclease activity"/>
    <property type="evidence" value="ECO:0007669"/>
    <property type="project" value="TreeGrafter"/>
</dbReference>
<protein>
    <recommendedName>
        <fullName evidence="2">Smr domain-containing protein</fullName>
    </recommendedName>
</protein>
<dbReference type="SUPFAM" id="SSF52540">
    <property type="entry name" value="P-loop containing nucleoside triphosphate hydrolases"/>
    <property type="match status" value="1"/>
</dbReference>
<evidence type="ECO:0000313" key="3">
    <source>
        <dbReference type="EMBL" id="CAL5134960.1"/>
    </source>
</evidence>
<dbReference type="Proteomes" id="UP001497525">
    <property type="component" value="Unassembled WGS sequence"/>
</dbReference>
<dbReference type="GO" id="GO:0005634">
    <property type="term" value="C:nucleus"/>
    <property type="evidence" value="ECO:0007669"/>
    <property type="project" value="TreeGrafter"/>
</dbReference>
<feature type="compositionally biased region" description="Pro residues" evidence="1">
    <location>
        <begin position="208"/>
        <end position="217"/>
    </location>
</feature>
<feature type="region of interest" description="Disordered" evidence="1">
    <location>
        <begin position="202"/>
        <end position="221"/>
    </location>
</feature>
<name>A0AAV2TCS8_CALDB</name>
<dbReference type="InterPro" id="IPR027417">
    <property type="entry name" value="P-loop_NTPase"/>
</dbReference>
<evidence type="ECO:0000259" key="2">
    <source>
        <dbReference type="PROSITE" id="PS50828"/>
    </source>
</evidence>
<dbReference type="Gene3D" id="3.30.1370.110">
    <property type="match status" value="1"/>
</dbReference>
<dbReference type="AlphaFoldDB" id="A0AAV2TCS8"/>
<feature type="region of interest" description="Disordered" evidence="1">
    <location>
        <begin position="342"/>
        <end position="424"/>
    </location>
</feature>
<evidence type="ECO:0000256" key="1">
    <source>
        <dbReference type="SAM" id="MobiDB-lite"/>
    </source>
</evidence>
<comment type="caution">
    <text evidence="3">The sequence shown here is derived from an EMBL/GenBank/DDBJ whole genome shotgun (WGS) entry which is preliminary data.</text>
</comment>
<feature type="compositionally biased region" description="Polar residues" evidence="1">
    <location>
        <begin position="580"/>
        <end position="598"/>
    </location>
</feature>
<gene>
    <name evidence="3" type="ORF">CDAUBV1_LOCUS9047</name>
</gene>
<proteinExistence type="predicted"/>
<reference evidence="3" key="1">
    <citation type="submission" date="2024-06" db="EMBL/GenBank/DDBJ databases">
        <authorList>
            <person name="Liu X."/>
            <person name="Lenzi L."/>
            <person name="Haldenby T S."/>
            <person name="Uol C."/>
        </authorList>
    </citation>
    <scope>NUCLEOTIDE SEQUENCE</scope>
</reference>
<feature type="region of interest" description="Disordered" evidence="1">
    <location>
        <begin position="580"/>
        <end position="610"/>
    </location>
</feature>
<dbReference type="PANTHER" id="PTHR46535:SF1">
    <property type="entry name" value="NEDD4-BINDING PROTEIN 2"/>
    <property type="match status" value="1"/>
</dbReference>
<dbReference type="SUPFAM" id="SSF160443">
    <property type="entry name" value="SMR domain-like"/>
    <property type="match status" value="1"/>
</dbReference>
<feature type="compositionally biased region" description="Low complexity" evidence="1">
    <location>
        <begin position="347"/>
        <end position="365"/>
    </location>
</feature>
<accession>A0AAV2TCS8</accession>
<dbReference type="Gene3D" id="3.40.50.300">
    <property type="entry name" value="P-loop containing nucleotide triphosphate hydrolases"/>
    <property type="match status" value="1"/>
</dbReference>
<dbReference type="InterPro" id="IPR036063">
    <property type="entry name" value="Smr_dom_sf"/>
</dbReference>
<sequence>MTMAEDAQTEIESFPVPPDDAQHDKLFYSPKAERLECVLREASMSNWSSRYLVLIRGLPGSGKSTLARFLVRNVSSSVIASFDDYLLAVSHSSRPVYRSAVQAEAVAACKQKVWSALQNGVAVVVVDNENLQVRDMEPYIDEAVKNHYSVSLIEPDTPWRYNVRKLCKYTSKPISSLVFKDLLNSFDRTVTAEDLVSSAERRLHPVQLSPPPPPLREAPPTFDASVDLVQAGEVKCSPSDSAEQSPVTSGIISSVSGPSSGSTAETHASCGETSPDNQIEETPVAGPSYVADELDELRAVFPKFSRGKLKEYLDLAHGDAQWASSLILEGLECSDSVKSNLPDDSEASFSSDTAAADTRAVASIDPPVITENPEILPTNSETPASEKPEEELDVEHPAVLAHSESVDGPAPSASQLEESKGEKKITVSRSFIREAHERYAYASDLQNVQIDAIPDFLFEEWSPEPELQRAIYHSFMHQIGLLKSQSNRSPYQPKYTISSSAAGRSKGLNVARTSDREPFTSVLQQDEAMYRSVEDFRSSLDAPVVRRIIDRLLAKFPGVQRFTVEEAFVQSNFSESATELQISRNFKPPTNSTPSSSVGPRILNNEDTQNKELGEKLSLREIQDEEEALHRSVEDQRHQLRPLANQLSLHRIKAKFPGVQMSLLEDLFIKFDLNEEKVTEDLIARGFSPQPVPPLITSGSEVISRESSPPGMVHSELLKASLQTQISHVRQRIGHIRQCMYSQKDKRANSYYTTELRDLYRQLHFLLMKRAQQIVSARSSDFEKRMLAEGDAPVVASAKALAYIDLHALDKSCAMAVLRQRLQAIEQQLQHPTPEAVSCAIVITGRGGSAETDVVHTSPILRPAVLNYFEKNGYQYVEKYCPGSGSFTVRLPAKIPCGIPTTSS</sequence>
<dbReference type="InterPro" id="IPR002625">
    <property type="entry name" value="Smr_dom"/>
</dbReference>
<dbReference type="PROSITE" id="PS50828">
    <property type="entry name" value="SMR"/>
    <property type="match status" value="1"/>
</dbReference>
<organism evidence="3 4">
    <name type="scientific">Calicophoron daubneyi</name>
    <name type="common">Rumen fluke</name>
    <name type="synonym">Paramphistomum daubneyi</name>
    <dbReference type="NCBI Taxonomy" id="300641"/>
    <lineage>
        <taxon>Eukaryota</taxon>
        <taxon>Metazoa</taxon>
        <taxon>Spiralia</taxon>
        <taxon>Lophotrochozoa</taxon>
        <taxon>Platyhelminthes</taxon>
        <taxon>Trematoda</taxon>
        <taxon>Digenea</taxon>
        <taxon>Plagiorchiida</taxon>
        <taxon>Pronocephalata</taxon>
        <taxon>Paramphistomoidea</taxon>
        <taxon>Paramphistomidae</taxon>
        <taxon>Calicophoron</taxon>
    </lineage>
</organism>
<feature type="region of interest" description="Disordered" evidence="1">
    <location>
        <begin position="234"/>
        <end position="283"/>
    </location>
</feature>
<dbReference type="EMBL" id="CAXLJL010000234">
    <property type="protein sequence ID" value="CAL5134960.1"/>
    <property type="molecule type" value="Genomic_DNA"/>
</dbReference>
<dbReference type="Pfam" id="PF13671">
    <property type="entry name" value="AAA_33"/>
    <property type="match status" value="1"/>
</dbReference>
<feature type="compositionally biased region" description="Low complexity" evidence="1">
    <location>
        <begin position="245"/>
        <end position="263"/>
    </location>
</feature>
<feature type="domain" description="Smr" evidence="2">
    <location>
        <begin position="804"/>
        <end position="892"/>
    </location>
</feature>